<comment type="caution">
    <text evidence="1">The sequence shown here is derived from an EMBL/GenBank/DDBJ whole genome shotgun (WGS) entry which is preliminary data.</text>
</comment>
<sequence>MSIFIEQQFLLNLFEPDCTFHSEPTFPSNHYSDFCNSIQEADQQLTLFIKNTNKNKKDFDRLIFLNGIKQTEAKMYSNSIKRPQMDEVIEEMLKKNKKKRRKFAENGEIFNDLKEERNHLIRFRKMYILLGFLEKIAIGRSHEIEDLSVQKIVSLIEKYKKLNTIGTHI</sequence>
<organism evidence="1 2">
    <name type="scientific">Anaeramoeba ignava</name>
    <name type="common">Anaerobic marine amoeba</name>
    <dbReference type="NCBI Taxonomy" id="1746090"/>
    <lineage>
        <taxon>Eukaryota</taxon>
        <taxon>Metamonada</taxon>
        <taxon>Anaeramoebidae</taxon>
        <taxon>Anaeramoeba</taxon>
    </lineage>
</organism>
<dbReference type="OrthoDB" id="10648936at2759"/>
<reference evidence="1" key="1">
    <citation type="submission" date="2022-10" db="EMBL/GenBank/DDBJ databases">
        <title>Novel sulphate-reducing endosymbionts in the free-living metamonad Anaeramoeba.</title>
        <authorList>
            <person name="Jerlstrom-Hultqvist J."/>
            <person name="Cepicka I."/>
            <person name="Gallot-Lavallee L."/>
            <person name="Salas-Leiva D."/>
            <person name="Curtis B.A."/>
            <person name="Zahonova K."/>
            <person name="Pipaliya S."/>
            <person name="Dacks J."/>
            <person name="Roger A.J."/>
        </authorList>
    </citation>
    <scope>NUCLEOTIDE SEQUENCE</scope>
    <source>
        <strain evidence="1">BMAN</strain>
    </source>
</reference>
<proteinExistence type="predicted"/>
<protein>
    <submittedName>
        <fullName evidence="1">Uncharacterized protein</fullName>
    </submittedName>
</protein>
<accession>A0A9Q0LEG0</accession>
<dbReference type="AlphaFoldDB" id="A0A9Q0LEG0"/>
<evidence type="ECO:0000313" key="2">
    <source>
        <dbReference type="Proteomes" id="UP001149090"/>
    </source>
</evidence>
<dbReference type="EMBL" id="JAPDFW010000090">
    <property type="protein sequence ID" value="KAJ5071208.1"/>
    <property type="molecule type" value="Genomic_DNA"/>
</dbReference>
<name>A0A9Q0LEG0_ANAIG</name>
<dbReference type="Proteomes" id="UP001149090">
    <property type="component" value="Unassembled WGS sequence"/>
</dbReference>
<gene>
    <name evidence="1" type="ORF">M0811_10480</name>
</gene>
<evidence type="ECO:0000313" key="1">
    <source>
        <dbReference type="EMBL" id="KAJ5071208.1"/>
    </source>
</evidence>
<keyword evidence="2" id="KW-1185">Reference proteome</keyword>